<evidence type="ECO:0000256" key="4">
    <source>
        <dbReference type="RuleBase" id="RU003690"/>
    </source>
</evidence>
<dbReference type="GO" id="GO:0005975">
    <property type="term" value="P:carbohydrate metabolic process"/>
    <property type="evidence" value="ECO:0007669"/>
    <property type="project" value="InterPro"/>
</dbReference>
<evidence type="ECO:0000256" key="5">
    <source>
        <dbReference type="SAM" id="Phobius"/>
    </source>
</evidence>
<keyword evidence="3" id="KW-0326">Glycosidase</keyword>
<gene>
    <name evidence="6" type="primary">RG_0</name>
    <name evidence="6" type="ORF">CFP56_024799</name>
</gene>
<keyword evidence="5" id="KW-1133">Transmembrane helix</keyword>
<keyword evidence="5" id="KW-0812">Transmembrane</keyword>
<dbReference type="SUPFAM" id="SSF51445">
    <property type="entry name" value="(Trans)glycosidases"/>
    <property type="match status" value="1"/>
</dbReference>
<keyword evidence="7" id="KW-1185">Reference proteome</keyword>
<dbReference type="InterPro" id="IPR017853">
    <property type="entry name" value="GH"/>
</dbReference>
<keyword evidence="5" id="KW-0472">Membrane</keyword>
<dbReference type="InterPro" id="IPR001360">
    <property type="entry name" value="Glyco_hydro_1"/>
</dbReference>
<proteinExistence type="inferred from homology"/>
<dbReference type="PANTHER" id="PTHR10353">
    <property type="entry name" value="GLYCOSYL HYDROLASE"/>
    <property type="match status" value="1"/>
</dbReference>
<feature type="transmembrane region" description="Helical" evidence="5">
    <location>
        <begin position="12"/>
        <end position="34"/>
    </location>
</feature>
<sequence>MEDVKVSTTFFVIVHTLNLVKFYPFLFIVMPILLDSIDIENAAFHQYRLALRANWVSKIKGESNGDVAIDQYHHYKGDDRIMKKIGLDAYRFSISWSRVLPKGKLSRGVNREGIKYYNKLINKLLARGLQPFMTLFHWDLPQALEDEYGGFLSPHIVILCD</sequence>
<evidence type="ECO:0000256" key="2">
    <source>
        <dbReference type="ARBA" id="ARBA00022801"/>
    </source>
</evidence>
<evidence type="ECO:0000256" key="1">
    <source>
        <dbReference type="ARBA" id="ARBA00010838"/>
    </source>
</evidence>
<evidence type="ECO:0000313" key="7">
    <source>
        <dbReference type="Proteomes" id="UP000237347"/>
    </source>
</evidence>
<accession>A0AAW0K4X6</accession>
<keyword evidence="2" id="KW-0378">Hydrolase</keyword>
<dbReference type="PANTHER" id="PTHR10353:SF137">
    <property type="entry name" value="MYROSINASE 3-RELATED"/>
    <property type="match status" value="1"/>
</dbReference>
<evidence type="ECO:0000256" key="3">
    <source>
        <dbReference type="ARBA" id="ARBA00023295"/>
    </source>
</evidence>
<dbReference type="GO" id="GO:0008422">
    <property type="term" value="F:beta-glucosidase activity"/>
    <property type="evidence" value="ECO:0007669"/>
    <property type="project" value="TreeGrafter"/>
</dbReference>
<dbReference type="EMBL" id="PKMF04000390">
    <property type="protein sequence ID" value="KAK7834243.1"/>
    <property type="molecule type" value="Genomic_DNA"/>
</dbReference>
<evidence type="ECO:0000313" key="6">
    <source>
        <dbReference type="EMBL" id="KAK7834243.1"/>
    </source>
</evidence>
<comment type="similarity">
    <text evidence="1 4">Belongs to the glycosyl hydrolase 1 family.</text>
</comment>
<comment type="caution">
    <text evidence="6">The sequence shown here is derived from an EMBL/GenBank/DDBJ whole genome shotgun (WGS) entry which is preliminary data.</text>
</comment>
<organism evidence="6 7">
    <name type="scientific">Quercus suber</name>
    <name type="common">Cork oak</name>
    <dbReference type="NCBI Taxonomy" id="58331"/>
    <lineage>
        <taxon>Eukaryota</taxon>
        <taxon>Viridiplantae</taxon>
        <taxon>Streptophyta</taxon>
        <taxon>Embryophyta</taxon>
        <taxon>Tracheophyta</taxon>
        <taxon>Spermatophyta</taxon>
        <taxon>Magnoliopsida</taxon>
        <taxon>eudicotyledons</taxon>
        <taxon>Gunneridae</taxon>
        <taxon>Pentapetalae</taxon>
        <taxon>rosids</taxon>
        <taxon>fabids</taxon>
        <taxon>Fagales</taxon>
        <taxon>Fagaceae</taxon>
        <taxon>Quercus</taxon>
    </lineage>
</organism>
<dbReference type="AlphaFoldDB" id="A0AAW0K4X6"/>
<name>A0AAW0K4X6_QUESU</name>
<protein>
    <submittedName>
        <fullName evidence="6">Raucaffricine-o-beta-d-glucosidase</fullName>
    </submittedName>
</protein>
<dbReference type="Pfam" id="PF00232">
    <property type="entry name" value="Glyco_hydro_1"/>
    <property type="match status" value="1"/>
</dbReference>
<dbReference type="Proteomes" id="UP000237347">
    <property type="component" value="Unassembled WGS sequence"/>
</dbReference>
<reference evidence="6 7" key="1">
    <citation type="journal article" date="2018" name="Sci. Data">
        <title>The draft genome sequence of cork oak.</title>
        <authorList>
            <person name="Ramos A.M."/>
            <person name="Usie A."/>
            <person name="Barbosa P."/>
            <person name="Barros P.M."/>
            <person name="Capote T."/>
            <person name="Chaves I."/>
            <person name="Simoes F."/>
            <person name="Abreu I."/>
            <person name="Carrasquinho I."/>
            <person name="Faro C."/>
            <person name="Guimaraes J.B."/>
            <person name="Mendonca D."/>
            <person name="Nobrega F."/>
            <person name="Rodrigues L."/>
            <person name="Saibo N.J.M."/>
            <person name="Varela M.C."/>
            <person name="Egas C."/>
            <person name="Matos J."/>
            <person name="Miguel C.M."/>
            <person name="Oliveira M.M."/>
            <person name="Ricardo C.P."/>
            <person name="Goncalves S."/>
        </authorList>
    </citation>
    <scope>NUCLEOTIDE SEQUENCE [LARGE SCALE GENOMIC DNA]</scope>
    <source>
        <strain evidence="7">cv. HL8</strain>
    </source>
</reference>
<dbReference type="Gene3D" id="3.20.20.80">
    <property type="entry name" value="Glycosidases"/>
    <property type="match status" value="1"/>
</dbReference>